<reference evidence="7" key="1">
    <citation type="submission" date="2020-11" db="EMBL/GenBank/DDBJ databases">
        <authorList>
            <person name="Tran Van P."/>
        </authorList>
    </citation>
    <scope>NUCLEOTIDE SEQUENCE</scope>
</reference>
<feature type="non-terminal residue" evidence="7">
    <location>
        <position position="204"/>
    </location>
</feature>
<keyword evidence="8" id="KW-1185">Reference proteome</keyword>
<dbReference type="OrthoDB" id="1890790at2759"/>
<dbReference type="Pfam" id="PF01094">
    <property type="entry name" value="ANF_receptor"/>
    <property type="match status" value="1"/>
</dbReference>
<evidence type="ECO:0000313" key="7">
    <source>
        <dbReference type="EMBL" id="CAD7657150.1"/>
    </source>
</evidence>
<evidence type="ECO:0000256" key="3">
    <source>
        <dbReference type="ARBA" id="ARBA00022989"/>
    </source>
</evidence>
<proteinExistence type="predicted"/>
<keyword evidence="2 5" id="KW-0812">Transmembrane</keyword>
<name>A0A7R9QTI4_9ACAR</name>
<keyword evidence="4 5" id="KW-0472">Membrane</keyword>
<evidence type="ECO:0000256" key="4">
    <source>
        <dbReference type="ARBA" id="ARBA00023136"/>
    </source>
</evidence>
<organism evidence="7">
    <name type="scientific">Oppiella nova</name>
    <dbReference type="NCBI Taxonomy" id="334625"/>
    <lineage>
        <taxon>Eukaryota</taxon>
        <taxon>Metazoa</taxon>
        <taxon>Ecdysozoa</taxon>
        <taxon>Arthropoda</taxon>
        <taxon>Chelicerata</taxon>
        <taxon>Arachnida</taxon>
        <taxon>Acari</taxon>
        <taxon>Acariformes</taxon>
        <taxon>Sarcoptiformes</taxon>
        <taxon>Oribatida</taxon>
        <taxon>Brachypylina</taxon>
        <taxon>Oppioidea</taxon>
        <taxon>Oppiidae</taxon>
        <taxon>Oppiella</taxon>
    </lineage>
</organism>
<evidence type="ECO:0000256" key="5">
    <source>
        <dbReference type="SAM" id="Phobius"/>
    </source>
</evidence>
<dbReference type="AlphaFoldDB" id="A0A7R9QTI4"/>
<keyword evidence="3 5" id="KW-1133">Transmembrane helix</keyword>
<dbReference type="Gene3D" id="3.40.50.2300">
    <property type="match status" value="2"/>
</dbReference>
<feature type="transmembrane region" description="Helical" evidence="5">
    <location>
        <begin position="172"/>
        <end position="189"/>
    </location>
</feature>
<dbReference type="InterPro" id="IPR028082">
    <property type="entry name" value="Peripla_BP_I"/>
</dbReference>
<evidence type="ECO:0000256" key="2">
    <source>
        <dbReference type="ARBA" id="ARBA00022692"/>
    </source>
</evidence>
<evidence type="ECO:0000259" key="6">
    <source>
        <dbReference type="Pfam" id="PF01094"/>
    </source>
</evidence>
<evidence type="ECO:0000313" key="8">
    <source>
        <dbReference type="Proteomes" id="UP000728032"/>
    </source>
</evidence>
<sequence length="204" mass="23246">KCANEYNVYLTVIHGPACSDDLQVVGRLASYKGIPLLTGLGDVISGERSTYSTLIRASYDLWDEARAILAFLSHLNWYHFGLIYRQGDVYYQTLAEQLLSLLTKPEYSDRFDCTCKDVYVRDINKTILTDLDKKWEINIKADYNDLNGNVDGGPDVNQIETNGWTPFDHKKAHIIAMVHIILGILYSFLNQNEKSCQKKVRICS</sequence>
<dbReference type="SUPFAM" id="SSF53822">
    <property type="entry name" value="Periplasmic binding protein-like I"/>
    <property type="match status" value="1"/>
</dbReference>
<feature type="domain" description="Receptor ligand binding region" evidence="6">
    <location>
        <begin position="11"/>
        <end position="97"/>
    </location>
</feature>
<accession>A0A7R9QTI4</accession>
<protein>
    <recommendedName>
        <fullName evidence="6">Receptor ligand binding region domain-containing protein</fullName>
    </recommendedName>
</protein>
<comment type="subcellular location">
    <subcellularLocation>
        <location evidence="1">Membrane</location>
    </subcellularLocation>
</comment>
<dbReference type="EMBL" id="OC927290">
    <property type="protein sequence ID" value="CAD7657150.1"/>
    <property type="molecule type" value="Genomic_DNA"/>
</dbReference>
<dbReference type="InterPro" id="IPR001828">
    <property type="entry name" value="ANF_lig-bd_rcpt"/>
</dbReference>
<gene>
    <name evidence="7" type="ORF">ONB1V03_LOCUS13782</name>
</gene>
<dbReference type="EMBL" id="CAJPVJ010012465">
    <property type="protein sequence ID" value="CAG2174336.1"/>
    <property type="molecule type" value="Genomic_DNA"/>
</dbReference>
<dbReference type="Proteomes" id="UP000728032">
    <property type="component" value="Unassembled WGS sequence"/>
</dbReference>
<evidence type="ECO:0000256" key="1">
    <source>
        <dbReference type="ARBA" id="ARBA00004370"/>
    </source>
</evidence>
<dbReference type="GO" id="GO:0016020">
    <property type="term" value="C:membrane"/>
    <property type="evidence" value="ECO:0007669"/>
    <property type="project" value="UniProtKB-SubCell"/>
</dbReference>